<reference evidence="1 2" key="1">
    <citation type="submission" date="2013-03" db="EMBL/GenBank/DDBJ databases">
        <title>Reference genome for the Human Microbiome Project.</title>
        <authorList>
            <person name="Aqrawi P."/>
            <person name="Ayvaz T."/>
            <person name="Bess C."/>
            <person name="Blankenburg K."/>
            <person name="Coyle M."/>
            <person name="Deng J."/>
            <person name="Forbes L."/>
            <person name="Fowler G."/>
            <person name="Francisco L."/>
            <person name="Fu Q."/>
            <person name="Gibbs R."/>
            <person name="Gross S."/>
            <person name="Gubbala S."/>
            <person name="Hale W."/>
            <person name="Hemphill L."/>
            <person name="Highlander S."/>
            <person name="Hirani K."/>
            <person name="Jackson L."/>
            <person name="Jakkamsetti A."/>
            <person name="Javaid M."/>
            <person name="Jayaseelan J.C."/>
            <person name="Jiang H."/>
            <person name="Joshi V."/>
            <person name="Korchina V."/>
            <person name="Kovar C."/>
            <person name="Lara F."/>
            <person name="Lee S."/>
            <person name="Liu Y."/>
            <person name="Mata R."/>
            <person name="Mathew T."/>
            <person name="Munidasa M."/>
            <person name="Muzny D."/>
            <person name="Nazareth L."/>
            <person name="Ngo R."/>
            <person name="Nguyen L."/>
            <person name="Nguyen N."/>
            <person name="Okwuonu G."/>
            <person name="Ongeri F."/>
            <person name="Palculict T."/>
            <person name="Patil S."/>
            <person name="Petrosino J."/>
            <person name="Pham C."/>
            <person name="Pham P."/>
            <person name="Pu L.-L."/>
            <person name="Qin X."/>
            <person name="Qu J."/>
            <person name="Reid J."/>
            <person name="Ross M."/>
            <person name="Ruth R."/>
            <person name="Saada N."/>
            <person name="San Lucas F."/>
            <person name="Santibanez J."/>
            <person name="Shang Y."/>
            <person name="Simmons D."/>
            <person name="Song X.-Z."/>
            <person name="Tang L.-Y."/>
            <person name="Thornton R."/>
            <person name="Warren J."/>
            <person name="Weissenberger G."/>
            <person name="Wilczek-Boney K."/>
            <person name="Worley K."/>
            <person name="Youmans B."/>
            <person name="Zhang J."/>
            <person name="Zhang L."/>
            <person name="Zhao Z."/>
            <person name="Zhou C."/>
            <person name="Zhu D."/>
            <person name="Zhu Y."/>
        </authorList>
    </citation>
    <scope>NUCLEOTIDE SEQUENCE [LARGE SCALE GENOMIC DNA]</scope>
    <source>
        <strain evidence="1 2">F0333</strain>
    </source>
</reference>
<organism evidence="1 2">
    <name type="scientific">Schaalia cardiffensis F0333</name>
    <dbReference type="NCBI Taxonomy" id="888050"/>
    <lineage>
        <taxon>Bacteria</taxon>
        <taxon>Bacillati</taxon>
        <taxon>Actinomycetota</taxon>
        <taxon>Actinomycetes</taxon>
        <taxon>Actinomycetales</taxon>
        <taxon>Actinomycetaceae</taxon>
        <taxon>Schaalia</taxon>
    </lineage>
</organism>
<sequence>MNEPRHPTVDEVVSSLQEVFAPGGLSVLPVFVDDSPWEPTIVEPIRVQGRIDLAATLDEALPYFGTVCVLAVGSNGGRRTCDGLVLIGREIAFIPIAVSPGWLRGDQ</sequence>
<accession>N6X5Q3</accession>
<name>N6X5Q3_9ACTO</name>
<dbReference type="AlphaFoldDB" id="N6X5Q3"/>
<keyword evidence="2" id="KW-1185">Reference proteome</keyword>
<dbReference type="EMBL" id="AQHZ01000009">
    <property type="protein sequence ID" value="ENO18702.1"/>
    <property type="molecule type" value="Genomic_DNA"/>
</dbReference>
<dbReference type="RefSeq" id="WP_005962302.1">
    <property type="nucleotide sequence ID" value="NZ_CP040505.1"/>
</dbReference>
<dbReference type="PATRIC" id="fig|888050.3.peg.550"/>
<dbReference type="HOGENOM" id="CLU_2204392_0_0_11"/>
<protein>
    <submittedName>
        <fullName evidence="1">Uncharacterized protein</fullName>
    </submittedName>
</protein>
<comment type="caution">
    <text evidence="1">The sequence shown here is derived from an EMBL/GenBank/DDBJ whole genome shotgun (WGS) entry which is preliminary data.</text>
</comment>
<evidence type="ECO:0000313" key="1">
    <source>
        <dbReference type="EMBL" id="ENO18702.1"/>
    </source>
</evidence>
<gene>
    <name evidence="1" type="ORF">HMPREF9004_0573</name>
</gene>
<proteinExistence type="predicted"/>
<evidence type="ECO:0000313" key="2">
    <source>
        <dbReference type="Proteomes" id="UP000013015"/>
    </source>
</evidence>
<dbReference type="Proteomes" id="UP000013015">
    <property type="component" value="Unassembled WGS sequence"/>
</dbReference>